<accession>A0A1X7VSD3</accession>
<name>A0A1X7VSD3_AMPQE</name>
<evidence type="ECO:0000313" key="1">
    <source>
        <dbReference type="EnsemblMetazoa" id="Aqu2.1.42323_001"/>
    </source>
</evidence>
<sequence>MHSILEGVYKQLMEFRFEPRFHSEPYSLRKHITTINKILARLKPPNEVHQSPRSIENISFYKASECQAW</sequence>
<organism evidence="1">
    <name type="scientific">Amphimedon queenslandica</name>
    <name type="common">Sponge</name>
    <dbReference type="NCBI Taxonomy" id="400682"/>
    <lineage>
        <taxon>Eukaryota</taxon>
        <taxon>Metazoa</taxon>
        <taxon>Porifera</taxon>
        <taxon>Demospongiae</taxon>
        <taxon>Heteroscleromorpha</taxon>
        <taxon>Haplosclerida</taxon>
        <taxon>Niphatidae</taxon>
        <taxon>Amphimedon</taxon>
    </lineage>
</organism>
<proteinExistence type="predicted"/>
<dbReference type="AlphaFoldDB" id="A0A1X7VSD3"/>
<reference evidence="1" key="1">
    <citation type="submission" date="2017-05" db="UniProtKB">
        <authorList>
            <consortium name="EnsemblMetazoa"/>
        </authorList>
    </citation>
    <scope>IDENTIFICATION</scope>
</reference>
<dbReference type="EnsemblMetazoa" id="Aqu2.1.42323_001">
    <property type="protein sequence ID" value="Aqu2.1.42323_001"/>
    <property type="gene ID" value="Aqu2.1.42323"/>
</dbReference>
<dbReference type="InParanoid" id="A0A1X7VSD3"/>
<protein>
    <submittedName>
        <fullName evidence="1">Uncharacterized protein</fullName>
    </submittedName>
</protein>